<protein>
    <recommendedName>
        <fullName evidence="3">MaoC-like domain-containing protein</fullName>
    </recommendedName>
</protein>
<accession>A0A022PN72</accession>
<dbReference type="AlphaFoldDB" id="A0A022PN72"/>
<dbReference type="InterPro" id="IPR029069">
    <property type="entry name" value="HotDog_dom_sf"/>
</dbReference>
<comment type="caution">
    <text evidence="1">The sequence shown here is derived from an EMBL/GenBank/DDBJ whole genome shotgun (WGS) entry which is preliminary data.</text>
</comment>
<dbReference type="EMBL" id="JFGV01000003">
    <property type="protein sequence ID" value="EYU17096.1"/>
    <property type="molecule type" value="Genomic_DNA"/>
</dbReference>
<evidence type="ECO:0000313" key="2">
    <source>
        <dbReference type="Proteomes" id="UP000023464"/>
    </source>
</evidence>
<dbReference type="RefSeq" id="WP_036775686.1">
    <property type="nucleotide sequence ID" value="NZ_CAWLTM010000112.1"/>
</dbReference>
<dbReference type="Proteomes" id="UP000023464">
    <property type="component" value="Unassembled WGS sequence"/>
</dbReference>
<dbReference type="PATRIC" id="fig|1393736.3.peg.393"/>
<evidence type="ECO:0000313" key="1">
    <source>
        <dbReference type="EMBL" id="EYU17096.1"/>
    </source>
</evidence>
<dbReference type="Gene3D" id="3.10.129.10">
    <property type="entry name" value="Hotdog Thioesterase"/>
    <property type="match status" value="1"/>
</dbReference>
<sequence>MLIFEIEDIEHWSNFSGDFNPIHYPAKSKSLHNMQQHPVQGMLSLLYVRQQFSQLTSAFTTGILNIDASFRQHVYTALPHQLRIDTKNKTFKLENPGKESTLFGNTSVENTVESIEDWIVQDNCQRLTITGEEICEKYAAFRCYFPSVTSVGWFLDGLAFHLVINSTRFLNFEHYHFNQLQDYLNQSYTLHTGQGIKIKKMVVNSTLLSSSPDICIELNPPLIIKNGPKDYIRIFHYRCLYDKEPVFVSKISIVSKMK</sequence>
<keyword evidence="2" id="KW-1185">Reference proteome</keyword>
<reference evidence="1 2" key="1">
    <citation type="submission" date="2014-03" db="EMBL/GenBank/DDBJ databases">
        <title>Draft Genome of Photorhabdus luminescens BA1, an Egyptian Isolate.</title>
        <authorList>
            <person name="Ghazal S."/>
            <person name="Hurst S.G.IV."/>
            <person name="Morris K."/>
            <person name="Thomas K."/>
            <person name="Tisa L.S."/>
        </authorList>
    </citation>
    <scope>NUCLEOTIDE SEQUENCE [LARGE SCALE GENOMIC DNA]</scope>
    <source>
        <strain evidence="1 2">BA1</strain>
    </source>
</reference>
<name>A0A022PN72_9GAMM</name>
<gene>
    <name evidence="1" type="ORF">BA1DRAFT_00385</name>
</gene>
<evidence type="ECO:0008006" key="3">
    <source>
        <dbReference type="Google" id="ProtNLM"/>
    </source>
</evidence>
<proteinExistence type="predicted"/>
<organism evidence="1 2">
    <name type="scientific">Photorhabdus aegyptia</name>
    <dbReference type="NCBI Taxonomy" id="2805098"/>
    <lineage>
        <taxon>Bacteria</taxon>
        <taxon>Pseudomonadati</taxon>
        <taxon>Pseudomonadota</taxon>
        <taxon>Gammaproteobacteria</taxon>
        <taxon>Enterobacterales</taxon>
        <taxon>Morganellaceae</taxon>
        <taxon>Photorhabdus</taxon>
    </lineage>
</organism>
<dbReference type="SUPFAM" id="SSF54637">
    <property type="entry name" value="Thioesterase/thiol ester dehydrase-isomerase"/>
    <property type="match status" value="1"/>
</dbReference>